<protein>
    <submittedName>
        <fullName evidence="1">Uncharacterized protein</fullName>
    </submittedName>
</protein>
<reference evidence="1" key="1">
    <citation type="submission" date="2021-06" db="EMBL/GenBank/DDBJ databases">
        <title>Parelaphostrongylus tenuis whole genome reference sequence.</title>
        <authorList>
            <person name="Garwood T.J."/>
            <person name="Larsen P.A."/>
            <person name="Fountain-Jones N.M."/>
            <person name="Garbe J.R."/>
            <person name="Macchietto M.G."/>
            <person name="Kania S.A."/>
            <person name="Gerhold R.W."/>
            <person name="Richards J.E."/>
            <person name="Wolf T.M."/>
        </authorList>
    </citation>
    <scope>NUCLEOTIDE SEQUENCE</scope>
    <source>
        <strain evidence="1">MNPRO001-30</strain>
        <tissue evidence="1">Meninges</tissue>
    </source>
</reference>
<dbReference type="EMBL" id="JAHQIW010004945">
    <property type="protein sequence ID" value="KAJ1364332.1"/>
    <property type="molecule type" value="Genomic_DNA"/>
</dbReference>
<dbReference type="Proteomes" id="UP001196413">
    <property type="component" value="Unassembled WGS sequence"/>
</dbReference>
<keyword evidence="2" id="KW-1185">Reference proteome</keyword>
<organism evidence="1 2">
    <name type="scientific">Parelaphostrongylus tenuis</name>
    <name type="common">Meningeal worm</name>
    <dbReference type="NCBI Taxonomy" id="148309"/>
    <lineage>
        <taxon>Eukaryota</taxon>
        <taxon>Metazoa</taxon>
        <taxon>Ecdysozoa</taxon>
        <taxon>Nematoda</taxon>
        <taxon>Chromadorea</taxon>
        <taxon>Rhabditida</taxon>
        <taxon>Rhabditina</taxon>
        <taxon>Rhabditomorpha</taxon>
        <taxon>Strongyloidea</taxon>
        <taxon>Metastrongylidae</taxon>
        <taxon>Parelaphostrongylus</taxon>
    </lineage>
</organism>
<comment type="caution">
    <text evidence="1">The sequence shown here is derived from an EMBL/GenBank/DDBJ whole genome shotgun (WGS) entry which is preliminary data.</text>
</comment>
<evidence type="ECO:0000313" key="2">
    <source>
        <dbReference type="Proteomes" id="UP001196413"/>
    </source>
</evidence>
<name>A0AAD5QWQ5_PARTN</name>
<proteinExistence type="predicted"/>
<evidence type="ECO:0000313" key="1">
    <source>
        <dbReference type="EMBL" id="KAJ1364332.1"/>
    </source>
</evidence>
<gene>
    <name evidence="1" type="ORF">KIN20_024411</name>
</gene>
<dbReference type="AlphaFoldDB" id="A0AAD5QWQ5"/>
<sequence length="67" mass="7592">MHRLRSRTTAVHRLATLHPGKQCACYILSPSTSLCKCRCLYETSTNRFVSHVLAVRMELLTVSRSIS</sequence>
<accession>A0AAD5QWQ5</accession>